<dbReference type="Pfam" id="PF13458">
    <property type="entry name" value="Peripla_BP_6"/>
    <property type="match status" value="1"/>
</dbReference>
<evidence type="ECO:0000256" key="4">
    <source>
        <dbReference type="SAM" id="SignalP"/>
    </source>
</evidence>
<dbReference type="SUPFAM" id="SSF53822">
    <property type="entry name" value="Periplasmic binding protein-like I"/>
    <property type="match status" value="1"/>
</dbReference>
<dbReference type="InterPro" id="IPR028081">
    <property type="entry name" value="Leu-bd"/>
</dbReference>
<evidence type="ECO:0000313" key="7">
    <source>
        <dbReference type="Proteomes" id="UP001144205"/>
    </source>
</evidence>
<dbReference type="CDD" id="cd06338">
    <property type="entry name" value="PBP1_ABC_ligand_binding-like"/>
    <property type="match status" value="1"/>
</dbReference>
<dbReference type="Proteomes" id="UP001144205">
    <property type="component" value="Unassembled WGS sequence"/>
</dbReference>
<sequence length="400" mass="41947">MKRRTFFRASTALAAMTLAGAAFAADPIVVGAVAPKTGPLAGGAAVTHWPNIQLWVSEVNARGGLNVGGEQRMLEVIEYDDQTNPAETIKAVTRLAQQDNADIILSPYSTGLSLAAAPIFDRLGIPQITSSAATDQIDELAGQFPNLFFLLGRSAEIAGGAVEAMAKMRDAGEIGNRVALVNVADAFGIELVSAGKPALEAAGFEIVYETSYPLGTQDLSPIMKAAKDAEPDAFVAFSYPGDTFGLTEQAMIEGLDVGVFYTGVGTAFPSFAGRFGAAAEGIMGIGGVNASSETFLDYAARLEAETGSQPDYWASGQMYASLQILEAAIEATGTLDMAEVTQYIKDNSFETVMGTITFDDQNSSTGYWTAGQWQDGVFKGVASFGGLDGVVEPFVKAGWE</sequence>
<comment type="caution">
    <text evidence="6">The sequence shown here is derived from an EMBL/GenBank/DDBJ whole genome shotgun (WGS) entry which is preliminary data.</text>
</comment>
<feature type="chain" id="PRO_5047046260" evidence="4">
    <location>
        <begin position="25"/>
        <end position="400"/>
    </location>
</feature>
<proteinExistence type="inferred from homology"/>
<comment type="similarity">
    <text evidence="1">Belongs to the leucine-binding protein family.</text>
</comment>
<evidence type="ECO:0000256" key="1">
    <source>
        <dbReference type="ARBA" id="ARBA00010062"/>
    </source>
</evidence>
<organism evidence="6 7">
    <name type="scientific">Sinisalibacter aestuarii</name>
    <dbReference type="NCBI Taxonomy" id="2949426"/>
    <lineage>
        <taxon>Bacteria</taxon>
        <taxon>Pseudomonadati</taxon>
        <taxon>Pseudomonadota</taxon>
        <taxon>Alphaproteobacteria</taxon>
        <taxon>Rhodobacterales</taxon>
        <taxon>Roseobacteraceae</taxon>
        <taxon>Sinisalibacter</taxon>
    </lineage>
</organism>
<feature type="signal peptide" evidence="4">
    <location>
        <begin position="1"/>
        <end position="24"/>
    </location>
</feature>
<evidence type="ECO:0000259" key="5">
    <source>
        <dbReference type="Pfam" id="PF13458"/>
    </source>
</evidence>
<keyword evidence="3" id="KW-0813">Transport</keyword>
<name>A0ABQ5LYR5_9RHOB</name>
<dbReference type="EMBL" id="BROH01000018">
    <property type="protein sequence ID" value="GKY90106.1"/>
    <property type="molecule type" value="Genomic_DNA"/>
</dbReference>
<reference evidence="6" key="1">
    <citation type="journal article" date="2023" name="Int. J. Syst. Evol. Microbiol.">
        <title>Sinisalibacter aestuarii sp. nov., isolated from estuarine sediment of the Arakawa River.</title>
        <authorList>
            <person name="Arafat S.T."/>
            <person name="Hirano S."/>
            <person name="Sato A."/>
            <person name="Takeuchi K."/>
            <person name="Yasuda T."/>
            <person name="Terahara T."/>
            <person name="Hamada M."/>
            <person name="Kobayashi T."/>
        </authorList>
    </citation>
    <scope>NUCLEOTIDE SEQUENCE</scope>
    <source>
        <strain evidence="6">B-399</strain>
    </source>
</reference>
<feature type="domain" description="Leucine-binding protein" evidence="5">
    <location>
        <begin position="27"/>
        <end position="363"/>
    </location>
</feature>
<dbReference type="InterPro" id="IPR028082">
    <property type="entry name" value="Peripla_BP_I"/>
</dbReference>
<evidence type="ECO:0000256" key="3">
    <source>
        <dbReference type="ARBA" id="ARBA00022970"/>
    </source>
</evidence>
<dbReference type="InterPro" id="IPR051010">
    <property type="entry name" value="BCAA_transport"/>
</dbReference>
<dbReference type="Gene3D" id="3.40.50.2300">
    <property type="match status" value="2"/>
</dbReference>
<dbReference type="PANTHER" id="PTHR30483:SF6">
    <property type="entry name" value="PERIPLASMIC BINDING PROTEIN OF ABC TRANSPORTER FOR NATURAL AMINO ACIDS"/>
    <property type="match status" value="1"/>
</dbReference>
<accession>A0ABQ5LYR5</accession>
<keyword evidence="7" id="KW-1185">Reference proteome</keyword>
<dbReference type="PANTHER" id="PTHR30483">
    <property type="entry name" value="LEUCINE-SPECIFIC-BINDING PROTEIN"/>
    <property type="match status" value="1"/>
</dbReference>
<evidence type="ECO:0000313" key="6">
    <source>
        <dbReference type="EMBL" id="GKY90106.1"/>
    </source>
</evidence>
<evidence type="ECO:0000256" key="2">
    <source>
        <dbReference type="ARBA" id="ARBA00022729"/>
    </source>
</evidence>
<keyword evidence="2 4" id="KW-0732">Signal</keyword>
<keyword evidence="3" id="KW-0029">Amino-acid transport</keyword>
<protein>
    <submittedName>
        <fullName evidence="6">Twin-arginine translocation pathway signal protein</fullName>
    </submittedName>
</protein>
<gene>
    <name evidence="6" type="ORF">STA1M1_39750</name>
</gene>
<dbReference type="RefSeq" id="WP_281844001.1">
    <property type="nucleotide sequence ID" value="NZ_BROH01000018.1"/>
</dbReference>